<name>A2EV35_TRIV3</name>
<dbReference type="RefSeq" id="XP_001315708.1">
    <property type="nucleotide sequence ID" value="XM_001315673.1"/>
</dbReference>
<organism evidence="1 2">
    <name type="scientific">Trichomonas vaginalis (strain ATCC PRA-98 / G3)</name>
    <dbReference type="NCBI Taxonomy" id="412133"/>
    <lineage>
        <taxon>Eukaryota</taxon>
        <taxon>Metamonada</taxon>
        <taxon>Parabasalia</taxon>
        <taxon>Trichomonadida</taxon>
        <taxon>Trichomonadidae</taxon>
        <taxon>Trichomonas</taxon>
    </lineage>
</organism>
<reference evidence="1" key="1">
    <citation type="submission" date="2006-10" db="EMBL/GenBank/DDBJ databases">
        <authorList>
            <person name="Amadeo P."/>
            <person name="Zhao Q."/>
            <person name="Wortman J."/>
            <person name="Fraser-Liggett C."/>
            <person name="Carlton J."/>
        </authorList>
    </citation>
    <scope>NUCLEOTIDE SEQUENCE</scope>
    <source>
        <strain evidence="1">G3</strain>
    </source>
</reference>
<dbReference type="VEuPathDB" id="TrichDB:TVAG_450580"/>
<gene>
    <name evidence="1" type="ORF">TVAG_450580</name>
</gene>
<dbReference type="InParanoid" id="A2EV35"/>
<evidence type="ECO:0000313" key="2">
    <source>
        <dbReference type="Proteomes" id="UP000001542"/>
    </source>
</evidence>
<keyword evidence="2" id="KW-1185">Reference proteome</keyword>
<dbReference type="Proteomes" id="UP000001542">
    <property type="component" value="Unassembled WGS sequence"/>
</dbReference>
<dbReference type="KEGG" id="tva:4761330"/>
<evidence type="ECO:0000313" key="1">
    <source>
        <dbReference type="EMBL" id="EAY03485.1"/>
    </source>
</evidence>
<sequence>MSGVPVIVEIDDNFGILYKNINGLRSDDNQTIIITLTRFRKSVSFQWLNSFQRVNPQLCLSVVISTILNFTEYSDATVRVNAYSTLGALLLCVAPFSPMLFIRAFGSATSQLPVSPKMSVAIINMFVYLSRFVSPVRITEFVAMVPVVHHFGVDVSDYIQHLPTIIPLMKVLPVEFHQNILRSILVSCGRKPNYAFANTVYQLISLNKEQLTQDCMSFLAGNQLEDAIVWLGPFLLGDDEIYNCLGDEYRELFLSHAIKIFTRQKPQLSLFEYSCKIANIFLKKSRGSDLEEAIHTRIYTAIPDNLSLPFKTKLLNLPTPLSDIKLEEKDADSVKGAKLNAAVTYFIDTYNSGKVDADDVAAFFLPFKDSENDLYCTFVECFGNCIEELLKRCKKNIHIELLELILRKKNKNWVHDETVCKMIDRIPLSLAMKQFPIYQELVFERLLEYTLSTTDRLYNSATDSLIKVASYTNINDLLSKIYRSDWMTEGVAMRCFRLLARLSDLFRASSFQMFVDIAYESILFYDNINLLSNVYEFLSHVPIDHMPDNIRTFSFEFIAREYQSFSHRKMDYPQNHYDVPIPQGSFVETLDTDIVANPTFDHVSVMMPVMNCFSFLYSIPRALLQDTDTLFWDSYYLVPILGHYALDAARTLIDISNPYYDNLWSLGLETFKVTSKDEVSAACVKLFTNCPKPLPPVVNEMLQKYLQTAGTAPELVFLAFIIVDQDNHEIAMEGVFNLISQLGEIEASKILFKLVHVMGSSLLKEIKDEHAAALLQYAVDIGEPFSERVKNYFEKSPFDKWPVGDPEMDSCTFKFMSKYEKTKLPMETLEKLDREHWDFVIIYNSIFDLENVPIFIEQNPDTFAKIDVSFFRIPPQPPEPFEYKKVTGKMTIASIQPNIKRNELPDDLALITSLLTAGKVKLTDDMFSKIFNLVYEKEDIKTMKSVLNYAIRNKSEVEFVKLLTNQKFRNDDEIFSLILQLQKTQIKDLPENIKEYIEEKIGTKISPELFVDYEKNNKILDLIRLDSNYFVNYVVEQEDYKAHRLLKLMPLMSNIQIDGDQLSILINKTLPVYNDLTSNRKKIVFLRFISAALTAIKAQRKTALFQTNLILVNENIDNFLSDFTPSIFNELTNLCQILAPSVPSIENCVKIINSAITFGVTSIFSIYPLISLVQNTKNENFGVLAQPNFETILQHNLPSLKSNGLRALTFFLAPNSTTKQFQLVNNLAITIYNQFEFYRLYFRTVQSCCLLMSRILVNANVDQIPLPFFSGFVNQFVQRLSSPQFNLAVSLFPQLALKVGKLYESLLSSCYSSFDVLEAIRETYRVINENGKRSKEQMFFDYLEKIEAFFLEFPSFESGQILLKVISDGGDNVDAPSYLFSKLPMIVYNFLPLFQTLTLFYKDANPHMRESVDVIVESMSSVITPTSRGQALRMLVAGGDIETATAIAASELDDVSLLNGL</sequence>
<reference evidence="1" key="2">
    <citation type="journal article" date="2007" name="Science">
        <title>Draft genome sequence of the sexually transmitted pathogen Trichomonas vaginalis.</title>
        <authorList>
            <person name="Carlton J.M."/>
            <person name="Hirt R.P."/>
            <person name="Silva J.C."/>
            <person name="Delcher A.L."/>
            <person name="Schatz M."/>
            <person name="Zhao Q."/>
            <person name="Wortman J.R."/>
            <person name="Bidwell S.L."/>
            <person name="Alsmark U.C.M."/>
            <person name="Besteiro S."/>
            <person name="Sicheritz-Ponten T."/>
            <person name="Noel C.J."/>
            <person name="Dacks J.B."/>
            <person name="Foster P.G."/>
            <person name="Simillion C."/>
            <person name="Van de Peer Y."/>
            <person name="Miranda-Saavedra D."/>
            <person name="Barton G.J."/>
            <person name="Westrop G.D."/>
            <person name="Mueller S."/>
            <person name="Dessi D."/>
            <person name="Fiori P.L."/>
            <person name="Ren Q."/>
            <person name="Paulsen I."/>
            <person name="Zhang H."/>
            <person name="Bastida-Corcuera F.D."/>
            <person name="Simoes-Barbosa A."/>
            <person name="Brown M.T."/>
            <person name="Hayes R.D."/>
            <person name="Mukherjee M."/>
            <person name="Okumura C.Y."/>
            <person name="Schneider R."/>
            <person name="Smith A.J."/>
            <person name="Vanacova S."/>
            <person name="Villalvazo M."/>
            <person name="Haas B.J."/>
            <person name="Pertea M."/>
            <person name="Feldblyum T.V."/>
            <person name="Utterback T.R."/>
            <person name="Shu C.L."/>
            <person name="Osoegawa K."/>
            <person name="de Jong P.J."/>
            <person name="Hrdy I."/>
            <person name="Horvathova L."/>
            <person name="Zubacova Z."/>
            <person name="Dolezal P."/>
            <person name="Malik S.B."/>
            <person name="Logsdon J.M. Jr."/>
            <person name="Henze K."/>
            <person name="Gupta A."/>
            <person name="Wang C.C."/>
            <person name="Dunne R.L."/>
            <person name="Upcroft J.A."/>
            <person name="Upcroft P."/>
            <person name="White O."/>
            <person name="Salzberg S.L."/>
            <person name="Tang P."/>
            <person name="Chiu C.-H."/>
            <person name="Lee Y.-S."/>
            <person name="Embley T.M."/>
            <person name="Coombs G.H."/>
            <person name="Mottram J.C."/>
            <person name="Tachezy J."/>
            <person name="Fraser-Liggett C.M."/>
            <person name="Johnson P.J."/>
        </authorList>
    </citation>
    <scope>NUCLEOTIDE SEQUENCE [LARGE SCALE GENOMIC DNA]</scope>
    <source>
        <strain evidence="1">G3</strain>
    </source>
</reference>
<accession>A2EV35</accession>
<protein>
    <submittedName>
        <fullName evidence="1">Uncharacterized protein</fullName>
    </submittedName>
</protein>
<proteinExistence type="predicted"/>
<dbReference type="EMBL" id="DS113503">
    <property type="protein sequence ID" value="EAY03485.1"/>
    <property type="molecule type" value="Genomic_DNA"/>
</dbReference>
<dbReference type="VEuPathDB" id="TrichDB:TVAGG3_0946250"/>
<dbReference type="OrthoDB" id="10521530at2759"/>